<dbReference type="PANTHER" id="PTHR31723:SF10">
    <property type="entry name" value="PATHOGEN-RELATED PROTEIN"/>
    <property type="match status" value="1"/>
</dbReference>
<accession>A0AAD5LQ25</accession>
<protein>
    <recommendedName>
        <fullName evidence="2">PH domain-containing protein</fullName>
    </recommendedName>
</protein>
<feature type="compositionally biased region" description="Low complexity" evidence="1">
    <location>
        <begin position="570"/>
        <end position="579"/>
    </location>
</feature>
<dbReference type="SUPFAM" id="SSF54427">
    <property type="entry name" value="NTF2-like"/>
    <property type="match status" value="1"/>
</dbReference>
<dbReference type="InterPro" id="IPR011993">
    <property type="entry name" value="PH-like_dom_sf"/>
</dbReference>
<dbReference type="Proteomes" id="UP001209570">
    <property type="component" value="Unassembled WGS sequence"/>
</dbReference>
<dbReference type="PANTHER" id="PTHR31723">
    <property type="entry name" value="PATHOGENESIS-RELATED FAMILY PROTEIN"/>
    <property type="match status" value="1"/>
</dbReference>
<dbReference type="InterPro" id="IPR053218">
    <property type="entry name" value="Pathogen-related_defense"/>
</dbReference>
<dbReference type="InterPro" id="IPR001849">
    <property type="entry name" value="PH_domain"/>
</dbReference>
<name>A0AAD5LQ25_PYTIN</name>
<dbReference type="SMART" id="SM00233">
    <property type="entry name" value="PH"/>
    <property type="match status" value="1"/>
</dbReference>
<evidence type="ECO:0000256" key="1">
    <source>
        <dbReference type="SAM" id="MobiDB-lite"/>
    </source>
</evidence>
<dbReference type="EMBL" id="JAKCXM010000032">
    <property type="protein sequence ID" value="KAJ0406496.1"/>
    <property type="molecule type" value="Genomic_DNA"/>
</dbReference>
<feature type="region of interest" description="Disordered" evidence="1">
    <location>
        <begin position="207"/>
        <end position="262"/>
    </location>
</feature>
<feature type="region of interest" description="Disordered" evidence="1">
    <location>
        <begin position="570"/>
        <end position="589"/>
    </location>
</feature>
<comment type="caution">
    <text evidence="3">The sequence shown here is derived from an EMBL/GenBank/DDBJ whole genome shotgun (WGS) entry which is preliminary data.</text>
</comment>
<feature type="domain" description="PH" evidence="2">
    <location>
        <begin position="82"/>
        <end position="201"/>
    </location>
</feature>
<organism evidence="3 4">
    <name type="scientific">Pythium insidiosum</name>
    <name type="common">Pythiosis disease agent</name>
    <dbReference type="NCBI Taxonomy" id="114742"/>
    <lineage>
        <taxon>Eukaryota</taxon>
        <taxon>Sar</taxon>
        <taxon>Stramenopiles</taxon>
        <taxon>Oomycota</taxon>
        <taxon>Peronosporomycetes</taxon>
        <taxon>Pythiales</taxon>
        <taxon>Pythiaceae</taxon>
        <taxon>Pythium</taxon>
    </lineage>
</organism>
<keyword evidence="4" id="KW-1185">Reference proteome</keyword>
<proteinExistence type="predicted"/>
<dbReference type="Pfam" id="PF00169">
    <property type="entry name" value="PH"/>
    <property type="match status" value="1"/>
</dbReference>
<feature type="region of interest" description="Disordered" evidence="1">
    <location>
        <begin position="1"/>
        <end position="82"/>
    </location>
</feature>
<feature type="compositionally biased region" description="Low complexity" evidence="1">
    <location>
        <begin position="40"/>
        <end position="57"/>
    </location>
</feature>
<sequence>MGFGDRLRRGGSKTPSTSSAHAETTANAQVAPPRKASANASMLSTATGSSSGSADSARQPSVTVARSDTPAPRAQPPREHVDVRHAGVLLHKRGVLKGYERRYCFLVAPSAELFAFKDERAFREWRSLGLPLRNASSKANPLLPTLVCTVLRADRAGDSSALDRSIAVISGDQSKCSSFKFLTETAEDCDNWIEALHAVQLMRRDERRGSAPVASQPRHHHSVHAAYDPAKATDHSSSTSSRLSDLSDSQSQHSSHSASTMYPPSAYPAASYRHATPTHAAAVQAAAPVAPSAAAAPSNVVLFVPAAGSAFAVSDAKLSAAKKELEELLARGVKRPTRSGMDRYTAWRYGVPQYILSDLEYMKGKQRDHDATPLESYAEACCQTFLMEATHKSAYMDWVSVRQDYFYIQVNDGEKIPGHAIQENDLFGMLYLNDLEVDMELSDGEERKDPRAILAEAFPDGFPMEVLEVFTQPPDCYFSWRHWGRFTGRYRGARGDGTLVELKGFGQMHIDGGRMLNLRLFFKQRDLFDQLNRVSAPQRQHSRSRAASHATQLPEELIADFTQQLHVAKAPSASASAAPSHRHGRRDARVVAAAAAAAAGASAGAGTAAA</sequence>
<dbReference type="AlphaFoldDB" id="A0AAD5LQ25"/>
<dbReference type="SUPFAM" id="SSF50729">
    <property type="entry name" value="PH domain-like"/>
    <property type="match status" value="1"/>
</dbReference>
<feature type="compositionally biased region" description="Low complexity" evidence="1">
    <location>
        <begin position="235"/>
        <end position="260"/>
    </location>
</feature>
<dbReference type="InterPro" id="IPR032710">
    <property type="entry name" value="NTF2-like_dom_sf"/>
</dbReference>
<feature type="compositionally biased region" description="Polar residues" evidence="1">
    <location>
        <begin position="13"/>
        <end position="28"/>
    </location>
</feature>
<reference evidence="3" key="1">
    <citation type="submission" date="2021-12" db="EMBL/GenBank/DDBJ databases">
        <title>Prjna785345.</title>
        <authorList>
            <person name="Rujirawat T."/>
            <person name="Krajaejun T."/>
        </authorList>
    </citation>
    <scope>NUCLEOTIDE SEQUENCE</scope>
    <source>
        <strain evidence="3">Pi057C3</strain>
    </source>
</reference>
<dbReference type="Gene3D" id="3.10.450.50">
    <property type="match status" value="1"/>
</dbReference>
<evidence type="ECO:0000259" key="2">
    <source>
        <dbReference type="PROSITE" id="PS50003"/>
    </source>
</evidence>
<dbReference type="PROSITE" id="PS50003">
    <property type="entry name" value="PH_DOMAIN"/>
    <property type="match status" value="1"/>
</dbReference>
<dbReference type="Gene3D" id="2.30.29.30">
    <property type="entry name" value="Pleckstrin-homology domain (PH domain)/Phosphotyrosine-binding domain (PTB)"/>
    <property type="match status" value="1"/>
</dbReference>
<gene>
    <name evidence="3" type="ORF">P43SY_001427</name>
</gene>
<evidence type="ECO:0000313" key="3">
    <source>
        <dbReference type="EMBL" id="KAJ0406496.1"/>
    </source>
</evidence>
<evidence type="ECO:0000313" key="4">
    <source>
        <dbReference type="Proteomes" id="UP001209570"/>
    </source>
</evidence>